<dbReference type="EMBL" id="JNSJ01000008">
    <property type="protein sequence ID" value="KGA03632.1"/>
    <property type="molecule type" value="Genomic_DNA"/>
</dbReference>
<accession>A0A094NYR7</accession>
<protein>
    <submittedName>
        <fullName evidence="1">Uncharacterized protein</fullName>
    </submittedName>
</protein>
<organism evidence="1">
    <name type="scientific">freshwater metagenome</name>
    <dbReference type="NCBI Taxonomy" id="449393"/>
    <lineage>
        <taxon>unclassified sequences</taxon>
        <taxon>metagenomes</taxon>
        <taxon>ecological metagenomes</taxon>
    </lineage>
</organism>
<comment type="caution">
    <text evidence="1">The sequence shown here is derived from an EMBL/GenBank/DDBJ whole genome shotgun (WGS) entry which is preliminary data.</text>
</comment>
<gene>
    <name evidence="1" type="ORF">GM49_1195</name>
</gene>
<proteinExistence type="predicted"/>
<name>A0A094NYR7_9ZZZZ</name>
<evidence type="ECO:0000313" key="1">
    <source>
        <dbReference type="EMBL" id="KGA03632.1"/>
    </source>
</evidence>
<dbReference type="AlphaFoldDB" id="A0A094NYR7"/>
<sequence length="320" mass="33810">MPKRAVKFWVLTLVIPLSIISPNASAAIKVLPSKPAITAVSPAGSGDQISDLALNSNLLAVVGTVETGLVDFVTSPTLGGSDGFISTFDRSKKLIWNLRLGSASDDIATAITRDREGFFWVVGATSKPTDTATVATDASAVNLDLISVEKPITPKNTLNRLVLWKIGSNGEIAQTFFSDVNGLIAPTAITLSGASLKVVGNITEQERTEQFSISASLAGVFSEIIIGKILTPKPPAIERIKAGPNRITSFISKTTIVDIPSWRAKKPTPVIVKYTNKGKALAANSLPGKVKKVLWQSGIGAAVLVEVNSDNQVHLLSNMD</sequence>
<reference evidence="1" key="1">
    <citation type="submission" date="2014-05" db="EMBL/GenBank/DDBJ databases">
        <title>Key roles for freshwater Actinobacteria revealed by deep metagenomic sequencing.</title>
        <authorList>
            <person name="Ghai R."/>
            <person name="Mizuno C.M."/>
            <person name="Picazo A."/>
            <person name="Camacho A."/>
            <person name="Rodriguez-Valera F."/>
        </authorList>
    </citation>
    <scope>NUCLEOTIDE SEQUENCE</scope>
</reference>